<comment type="catalytic activity">
    <reaction evidence="9">
        <text>UDP-N-acetyl-alpha-D-muramate + L-alanyl-gamma-D-glutamyl-meso-2,6-diaminopimelate + ATP = UDP-N-acetyl-alpha-D-muramoyl-L-alanyl-gamma-D-glutamyl-meso-2,6-diaminopimelate + ADP + phosphate + H(+)</text>
        <dbReference type="Rhea" id="RHEA:29563"/>
        <dbReference type="ChEBI" id="CHEBI:15378"/>
        <dbReference type="ChEBI" id="CHEBI:30616"/>
        <dbReference type="ChEBI" id="CHEBI:43474"/>
        <dbReference type="ChEBI" id="CHEBI:61401"/>
        <dbReference type="ChEBI" id="CHEBI:70757"/>
        <dbReference type="ChEBI" id="CHEBI:83905"/>
        <dbReference type="ChEBI" id="CHEBI:456216"/>
        <dbReference type="EC" id="6.3.2.45"/>
    </reaction>
</comment>
<evidence type="ECO:0000256" key="1">
    <source>
        <dbReference type="ARBA" id="ARBA00022598"/>
    </source>
</evidence>
<dbReference type="GO" id="GO:0009254">
    <property type="term" value="P:peptidoglycan turnover"/>
    <property type="evidence" value="ECO:0007669"/>
    <property type="project" value="UniProtKB-UniRule"/>
</dbReference>
<dbReference type="InterPro" id="IPR005757">
    <property type="entry name" value="Mpl"/>
</dbReference>
<evidence type="ECO:0000256" key="2">
    <source>
        <dbReference type="ARBA" id="ARBA00022618"/>
    </source>
</evidence>
<proteinExistence type="inferred from homology"/>
<keyword evidence="5 9" id="KW-0133">Cell shape</keyword>
<dbReference type="PANTHER" id="PTHR43445:SF5">
    <property type="entry name" value="UDP-N-ACETYLMURAMATE--L-ALANYL-GAMMA-D-GLUTAMYL-MESO-2,6-DIAMINOHEPTANDIOATE LIGASE"/>
    <property type="match status" value="1"/>
</dbReference>
<keyword evidence="8 9" id="KW-0961">Cell wall biogenesis/degradation</keyword>
<dbReference type="SUPFAM" id="SSF53244">
    <property type="entry name" value="MurD-like peptide ligases, peptide-binding domain"/>
    <property type="match status" value="1"/>
</dbReference>
<sequence>MHIHILGICGTFMGGIALIARSLGHKVTGSDKNVYPPMSTLLQKEHIDIIEGDDPSQLNPIPDLVIIGNALSRGNPCVEYILDNNIPYISAPQWLHDNVLRERWVIAVAGTHGKTTTAGMVNWILEKQGYNQGFVIGGVPGNFEVSARLGEGNFFVIEADEYDCSFFDKRSKFMHYCPKTLIMNNLEFDHADIFDDLSSIQKQFHHLVRLVPSKGLIISPQEDVNLKQVLAKGCWSEQSFTESENGWMAKKIANDASQFTVYFNNEQVGEVNYSLVGEHNMHNALMAIAAAHNVGIKPADACLALGSFLNAKRRLELYGEVNDIEIYDDFAHHPTAILATLEALRSKIGANRRILAVLEPRSNTMKLGISKDELAPSLGRADEIYMFQPEQLPWLVADVVDACIQPAYWSGDIDLLVEMITKSAKPTDAILIMSNGGFNGIHNKILKNLQKQQIKNKQEEKLRH</sequence>
<keyword evidence="7 9" id="KW-0131">Cell cycle</keyword>
<dbReference type="InterPro" id="IPR000713">
    <property type="entry name" value="Mur_ligase_N"/>
</dbReference>
<dbReference type="GO" id="GO:0005524">
    <property type="term" value="F:ATP binding"/>
    <property type="evidence" value="ECO:0007669"/>
    <property type="project" value="UniProtKB-UniRule"/>
</dbReference>
<dbReference type="SUPFAM" id="SSF51984">
    <property type="entry name" value="MurCD N-terminal domain"/>
    <property type="match status" value="1"/>
</dbReference>
<protein>
    <recommendedName>
        <fullName evidence="9">UDP-N-acetylmuramate--L-alanyl-gamma-D-glutamyl-meso-2,6-diaminoheptandioate ligase</fullName>
        <ecNumber evidence="9">6.3.2.45</ecNumber>
    </recommendedName>
    <alternativeName>
        <fullName evidence="9">Murein peptide ligase</fullName>
    </alternativeName>
    <alternativeName>
        <fullName evidence="9">UDP-N-acetylmuramate:L-alanyl-gamma-D-glutamyl-meso-diaminopimelate ligase</fullName>
    </alternativeName>
</protein>
<keyword evidence="3 9" id="KW-0547">Nucleotide-binding</keyword>
<comment type="pathway">
    <text evidence="9">Cell wall biogenesis; peptidoglycan recycling.</text>
</comment>
<evidence type="ECO:0000313" key="13">
    <source>
        <dbReference type="EMBL" id="OTQ49057.1"/>
    </source>
</evidence>
<dbReference type="SUPFAM" id="SSF53623">
    <property type="entry name" value="MurD-like peptide ligases, catalytic domain"/>
    <property type="match status" value="1"/>
</dbReference>
<comment type="caution">
    <text evidence="13">The sequence shown here is derived from an EMBL/GenBank/DDBJ whole genome shotgun (WGS) entry which is preliminary data.</text>
</comment>
<evidence type="ECO:0000256" key="5">
    <source>
        <dbReference type="ARBA" id="ARBA00022960"/>
    </source>
</evidence>
<evidence type="ECO:0000259" key="11">
    <source>
        <dbReference type="Pfam" id="PF02875"/>
    </source>
</evidence>
<keyword evidence="2 9" id="KW-0132">Cell division</keyword>
<feature type="binding site" evidence="9">
    <location>
        <begin position="110"/>
        <end position="116"/>
    </location>
    <ligand>
        <name>ATP</name>
        <dbReference type="ChEBI" id="CHEBI:30616"/>
    </ligand>
</feature>
<dbReference type="GO" id="GO:0051301">
    <property type="term" value="P:cell division"/>
    <property type="evidence" value="ECO:0007669"/>
    <property type="project" value="UniProtKB-KW"/>
</dbReference>
<dbReference type="Pfam" id="PF01225">
    <property type="entry name" value="Mur_ligase"/>
    <property type="match status" value="1"/>
</dbReference>
<dbReference type="UniPathway" id="UPA00544"/>
<dbReference type="GO" id="GO:0009252">
    <property type="term" value="P:peptidoglycan biosynthetic process"/>
    <property type="evidence" value="ECO:0007669"/>
    <property type="project" value="UniProtKB-UniRule"/>
</dbReference>
<dbReference type="GO" id="GO:0071555">
    <property type="term" value="P:cell wall organization"/>
    <property type="evidence" value="ECO:0007669"/>
    <property type="project" value="UniProtKB-KW"/>
</dbReference>
<dbReference type="Gene3D" id="3.40.50.720">
    <property type="entry name" value="NAD(P)-binding Rossmann-like Domain"/>
    <property type="match status" value="1"/>
</dbReference>
<dbReference type="PANTHER" id="PTHR43445">
    <property type="entry name" value="UDP-N-ACETYLMURAMATE--L-ALANINE LIGASE-RELATED"/>
    <property type="match status" value="1"/>
</dbReference>
<dbReference type="Pfam" id="PF08245">
    <property type="entry name" value="Mur_ligase_M"/>
    <property type="match status" value="1"/>
</dbReference>
<organism evidence="13 14">
    <name type="scientific">Gilliamella apis</name>
    <dbReference type="NCBI Taxonomy" id="1970738"/>
    <lineage>
        <taxon>Bacteria</taxon>
        <taxon>Pseudomonadati</taxon>
        <taxon>Pseudomonadota</taxon>
        <taxon>Gammaproteobacteria</taxon>
        <taxon>Orbales</taxon>
        <taxon>Orbaceae</taxon>
        <taxon>Gilliamella</taxon>
    </lineage>
</organism>
<dbReference type="HAMAP" id="MF_02020">
    <property type="entry name" value="Mpl"/>
    <property type="match status" value="1"/>
</dbReference>
<keyword evidence="1 9" id="KW-0436">Ligase</keyword>
<accession>A0A242NTW6</accession>
<dbReference type="EMBL" id="NASK01000098">
    <property type="protein sequence ID" value="OTQ49057.1"/>
    <property type="molecule type" value="Genomic_DNA"/>
</dbReference>
<dbReference type="Proteomes" id="UP000194968">
    <property type="component" value="Unassembled WGS sequence"/>
</dbReference>
<dbReference type="InterPro" id="IPR036565">
    <property type="entry name" value="Mur-like_cat_sf"/>
</dbReference>
<feature type="domain" description="Mur ligase C-terminal" evidence="11">
    <location>
        <begin position="313"/>
        <end position="436"/>
    </location>
</feature>
<dbReference type="InterPro" id="IPR004101">
    <property type="entry name" value="Mur_ligase_C"/>
</dbReference>
<evidence type="ECO:0000256" key="4">
    <source>
        <dbReference type="ARBA" id="ARBA00022840"/>
    </source>
</evidence>
<dbReference type="Gene3D" id="3.90.190.20">
    <property type="entry name" value="Mur ligase, C-terminal domain"/>
    <property type="match status" value="1"/>
</dbReference>
<gene>
    <name evidence="9" type="primary">mpl</name>
    <name evidence="13" type="ORF">B6D06_07825</name>
</gene>
<feature type="domain" description="Mur ligase N-terminal catalytic" evidence="10">
    <location>
        <begin position="2"/>
        <end position="98"/>
    </location>
</feature>
<reference evidence="13 14" key="1">
    <citation type="submission" date="2017-03" db="EMBL/GenBank/DDBJ databases">
        <title>Comparative genomics of honeybee gut symbionts reveal geographically distinct and subgroup specific antibiotic resistance.</title>
        <authorList>
            <person name="Ludvigsen J."/>
            <person name="Porcellato D."/>
            <person name="Labee-Lund T.M."/>
            <person name="Amdam G.V."/>
            <person name="Rudi K."/>
        </authorList>
    </citation>
    <scope>NUCLEOTIDE SEQUENCE [LARGE SCALE GENOMIC DNA]</scope>
    <source>
        <strain evidence="13 14">A-4-12</strain>
    </source>
</reference>
<evidence type="ECO:0000313" key="14">
    <source>
        <dbReference type="Proteomes" id="UP000194968"/>
    </source>
</evidence>
<comment type="cofactor">
    <cofactor evidence="9">
        <name>Mg(2+)</name>
        <dbReference type="ChEBI" id="CHEBI:18420"/>
    </cofactor>
</comment>
<dbReference type="InterPro" id="IPR013221">
    <property type="entry name" value="Mur_ligase_cen"/>
</dbReference>
<comment type="similarity">
    <text evidence="9">Belongs to the MurCDEF family. Mpl subfamily.</text>
</comment>
<dbReference type="GO" id="GO:0008360">
    <property type="term" value="P:regulation of cell shape"/>
    <property type="evidence" value="ECO:0007669"/>
    <property type="project" value="UniProtKB-KW"/>
</dbReference>
<dbReference type="Pfam" id="PF02875">
    <property type="entry name" value="Mur_ligase_C"/>
    <property type="match status" value="1"/>
</dbReference>
<dbReference type="NCBIfam" id="TIGR01081">
    <property type="entry name" value="mpl"/>
    <property type="match status" value="1"/>
</dbReference>
<dbReference type="EC" id="6.3.2.45" evidence="9"/>
<dbReference type="RefSeq" id="WP_086320752.1">
    <property type="nucleotide sequence ID" value="NZ_NASD01000011.1"/>
</dbReference>
<feature type="domain" description="Mur ligase central" evidence="12">
    <location>
        <begin position="108"/>
        <end position="291"/>
    </location>
</feature>
<keyword evidence="4 9" id="KW-0067">ATP-binding</keyword>
<keyword evidence="9" id="KW-0460">Magnesium</keyword>
<evidence type="ECO:0000256" key="9">
    <source>
        <dbReference type="HAMAP-Rule" id="MF_02020"/>
    </source>
</evidence>
<evidence type="ECO:0000256" key="6">
    <source>
        <dbReference type="ARBA" id="ARBA00022984"/>
    </source>
</evidence>
<dbReference type="GO" id="GO:0106418">
    <property type="term" value="F:UDP-N-acetylmuramate-L-alanyl-gamma-D-glutamyl-meso-2,6-diaminoheptanedioate ligase activity"/>
    <property type="evidence" value="ECO:0007669"/>
    <property type="project" value="UniProtKB-EC"/>
</dbReference>
<evidence type="ECO:0000256" key="7">
    <source>
        <dbReference type="ARBA" id="ARBA00023306"/>
    </source>
</evidence>
<dbReference type="Gene3D" id="3.40.1190.10">
    <property type="entry name" value="Mur-like, catalytic domain"/>
    <property type="match status" value="1"/>
</dbReference>
<dbReference type="InterPro" id="IPR050061">
    <property type="entry name" value="MurCDEF_pg_biosynth"/>
</dbReference>
<dbReference type="AlphaFoldDB" id="A0A242NTW6"/>
<keyword evidence="6 9" id="KW-0573">Peptidoglycan synthesis</keyword>
<name>A0A242NTW6_9GAMM</name>
<dbReference type="OrthoDB" id="9804126at2"/>
<evidence type="ECO:0000259" key="10">
    <source>
        <dbReference type="Pfam" id="PF01225"/>
    </source>
</evidence>
<evidence type="ECO:0000256" key="8">
    <source>
        <dbReference type="ARBA" id="ARBA00023316"/>
    </source>
</evidence>
<comment type="function">
    <text evidence="9">Reutilizes the intact tripeptide L-alanyl-gamma-D-glutamyl-meso-diaminopimelate by linking it to UDP-N-acetylmuramate.</text>
</comment>
<dbReference type="InterPro" id="IPR036615">
    <property type="entry name" value="Mur_ligase_C_dom_sf"/>
</dbReference>
<evidence type="ECO:0000259" key="12">
    <source>
        <dbReference type="Pfam" id="PF08245"/>
    </source>
</evidence>
<evidence type="ECO:0000256" key="3">
    <source>
        <dbReference type="ARBA" id="ARBA00022741"/>
    </source>
</evidence>